<evidence type="ECO:0000313" key="1">
    <source>
        <dbReference type="EMBL" id="MCU9969996.1"/>
    </source>
</evidence>
<name>A0A7Y0TZ18_9ACTO</name>
<dbReference type="Proteomes" id="UP000582487">
    <property type="component" value="Unassembled WGS sequence"/>
</dbReference>
<comment type="caution">
    <text evidence="2">The sequence shown here is derived from an EMBL/GenBank/DDBJ whole genome shotgun (WGS) entry which is preliminary data.</text>
</comment>
<dbReference type="EMBL" id="JABCUV010000033">
    <property type="protein sequence ID" value="NMW94254.1"/>
    <property type="molecule type" value="Genomic_DNA"/>
</dbReference>
<evidence type="ECO:0000313" key="3">
    <source>
        <dbReference type="EMBL" id="NMX04462.1"/>
    </source>
</evidence>
<dbReference type="EMBL" id="VSZY01000050">
    <property type="protein sequence ID" value="MCU9969996.1"/>
    <property type="molecule type" value="Genomic_DNA"/>
</dbReference>
<protein>
    <submittedName>
        <fullName evidence="2">Uncharacterized protein</fullName>
    </submittedName>
</protein>
<dbReference type="OrthoDB" id="9811934at2"/>
<evidence type="ECO:0000313" key="5">
    <source>
        <dbReference type="Proteomes" id="UP000582487"/>
    </source>
</evidence>
<proteinExistence type="predicted"/>
<sequence>MLHQQKLQNPRQQQSCGALLAKTIGKTLRLNLIIALALLLCLSACASTPTTTKGKVDLPSGQNLIIQTGMFDKYSYILTGKNNQIAKKVANVPDADYFEVSSLDNPNVYVIAARSDGLLKISKDGTWGKIFTEETGDFGGYNAVLSLEDGGAVVARNKLNYTLPDGSYPDKIFRIDASGNVIWSTIVPLRVDSIQLADNLIVLSGDNNHATKSAQYQILTLENGSIVSQTPIDIPDHWNSFENCTIVNKAVHCIVQYTNTNDTGEWESYLVKFSLETGKQLSSPVFMSNNIHKFIFLDNCFYGIREHKSEETRLMVFDLDGNSKTDYILNSKLKVASFVHFMSYGGNLYLHFWNPLPKKEKYVVREAESLIYFNPKTGNFIEETFDIPRSAYRGAGANIPTTWFKN</sequence>
<reference evidence="4 5" key="2">
    <citation type="submission" date="2020-04" db="EMBL/GenBank/DDBJ databases">
        <title>Antimicrobial susceptibility and clonality of vaginal-derived multi-drug resistant Mobiluncus isolates in China.</title>
        <authorList>
            <person name="Zhang X."/>
        </authorList>
    </citation>
    <scope>NUCLEOTIDE SEQUENCE [LARGE SCALE GENOMIC DNA]</scope>
    <source>
        <strain evidence="3 4">12</strain>
        <strain evidence="2 5">7</strain>
    </source>
</reference>
<dbReference type="EMBL" id="JABCUS010000041">
    <property type="protein sequence ID" value="NMX04462.1"/>
    <property type="molecule type" value="Genomic_DNA"/>
</dbReference>
<dbReference type="Proteomes" id="UP001209486">
    <property type="component" value="Unassembled WGS sequence"/>
</dbReference>
<gene>
    <name evidence="1" type="ORF">FYZ43_11650</name>
    <name evidence="2" type="ORF">HHJ74_11355</name>
    <name evidence="3" type="ORF">HHJ77_11270</name>
</gene>
<dbReference type="Proteomes" id="UP000575397">
    <property type="component" value="Unassembled WGS sequence"/>
</dbReference>
<evidence type="ECO:0000313" key="4">
    <source>
        <dbReference type="Proteomes" id="UP000575397"/>
    </source>
</evidence>
<organism evidence="2 5">
    <name type="scientific">Mobiluncus mulieris</name>
    <dbReference type="NCBI Taxonomy" id="2052"/>
    <lineage>
        <taxon>Bacteria</taxon>
        <taxon>Bacillati</taxon>
        <taxon>Actinomycetota</taxon>
        <taxon>Actinomycetes</taxon>
        <taxon>Actinomycetales</taxon>
        <taxon>Actinomycetaceae</taxon>
        <taxon>Mobiluncus</taxon>
    </lineage>
</organism>
<reference evidence="1 6" key="1">
    <citation type="submission" date="2019-08" db="EMBL/GenBank/DDBJ databases">
        <title>Comparison of rpoB and gyrB Sequences from Mobiluncus Species and Development of a Multiplex PCR Method for Clinical Detection of Mobiluncus curtisii and Mobiluncus mulieris.</title>
        <authorList>
            <person name="Yang L."/>
            <person name="Shen Y."/>
            <person name="Xu G."/>
            <person name="Shu L.-B."/>
            <person name="Hu J."/>
            <person name="Zhang R."/>
            <person name="Wang Y."/>
            <person name="Zhou H.-W."/>
            <person name="Zhang X."/>
        </authorList>
    </citation>
    <scope>NUCLEOTIDE SEQUENCE [LARGE SCALE GENOMIC DNA]</scope>
    <source>
        <strain evidence="1 6">M26</strain>
    </source>
</reference>
<evidence type="ECO:0000313" key="2">
    <source>
        <dbReference type="EMBL" id="NMW94254.1"/>
    </source>
</evidence>
<accession>A0A7Y0TZ18</accession>
<dbReference type="AlphaFoldDB" id="A0A7Y0TZ18"/>
<evidence type="ECO:0000313" key="6">
    <source>
        <dbReference type="Proteomes" id="UP001209486"/>
    </source>
</evidence>